<dbReference type="InterPro" id="IPR000949">
    <property type="entry name" value="ELM2_dom"/>
</dbReference>
<feature type="region of interest" description="Disordered" evidence="2">
    <location>
        <begin position="99"/>
        <end position="288"/>
    </location>
</feature>
<feature type="compositionally biased region" description="Low complexity" evidence="2">
    <location>
        <begin position="382"/>
        <end position="394"/>
    </location>
</feature>
<reference evidence="4 5" key="1">
    <citation type="journal article" date="2017" name="Int. J. Parasitol.">
        <title>The genome of the protozoan parasite Cystoisospora suis and a reverse vaccinology approach to identify vaccine candidates.</title>
        <authorList>
            <person name="Palmieri N."/>
            <person name="Shrestha A."/>
            <person name="Ruttkowski B."/>
            <person name="Beck T."/>
            <person name="Vogl C."/>
            <person name="Tomley F."/>
            <person name="Blake D.P."/>
            <person name="Joachim A."/>
        </authorList>
    </citation>
    <scope>NUCLEOTIDE SEQUENCE [LARGE SCALE GENOMIC DNA]</scope>
    <source>
        <strain evidence="4 5">Wien I</strain>
    </source>
</reference>
<accession>A0A2C6L4A5</accession>
<keyword evidence="1" id="KW-0539">Nucleus</keyword>
<dbReference type="VEuPathDB" id="ToxoDB:CSUI_003742"/>
<organism evidence="4 5">
    <name type="scientific">Cystoisospora suis</name>
    <dbReference type="NCBI Taxonomy" id="483139"/>
    <lineage>
        <taxon>Eukaryota</taxon>
        <taxon>Sar</taxon>
        <taxon>Alveolata</taxon>
        <taxon>Apicomplexa</taxon>
        <taxon>Conoidasida</taxon>
        <taxon>Coccidia</taxon>
        <taxon>Eucoccidiorida</taxon>
        <taxon>Eimeriorina</taxon>
        <taxon>Sarcocystidae</taxon>
        <taxon>Cystoisospora</taxon>
    </lineage>
</organism>
<dbReference type="GeneID" id="94427148"/>
<dbReference type="PROSITE" id="PS51156">
    <property type="entry name" value="ELM2"/>
    <property type="match status" value="1"/>
</dbReference>
<feature type="compositionally biased region" description="Polar residues" evidence="2">
    <location>
        <begin position="140"/>
        <end position="154"/>
    </location>
</feature>
<proteinExistence type="predicted"/>
<evidence type="ECO:0000256" key="1">
    <source>
        <dbReference type="ARBA" id="ARBA00023242"/>
    </source>
</evidence>
<feature type="region of interest" description="Disordered" evidence="2">
    <location>
        <begin position="309"/>
        <end position="463"/>
    </location>
</feature>
<dbReference type="InterPro" id="IPR031724">
    <property type="entry name" value="EELM2"/>
</dbReference>
<feature type="compositionally biased region" description="Low complexity" evidence="2">
    <location>
        <begin position="443"/>
        <end position="459"/>
    </location>
</feature>
<evidence type="ECO:0000256" key="2">
    <source>
        <dbReference type="SAM" id="MobiDB-lite"/>
    </source>
</evidence>
<evidence type="ECO:0000259" key="3">
    <source>
        <dbReference type="PROSITE" id="PS51156"/>
    </source>
</evidence>
<feature type="compositionally biased region" description="Basic and acidic residues" evidence="2">
    <location>
        <begin position="309"/>
        <end position="347"/>
    </location>
</feature>
<dbReference type="EMBL" id="MIGC01001690">
    <property type="protein sequence ID" value="PHJ22413.1"/>
    <property type="molecule type" value="Genomic_DNA"/>
</dbReference>
<evidence type="ECO:0000313" key="5">
    <source>
        <dbReference type="Proteomes" id="UP000221165"/>
    </source>
</evidence>
<gene>
    <name evidence="4" type="ORF">CSUI_003742</name>
</gene>
<evidence type="ECO:0000313" key="4">
    <source>
        <dbReference type="EMBL" id="PHJ22413.1"/>
    </source>
</evidence>
<feature type="compositionally biased region" description="Basic and acidic residues" evidence="2">
    <location>
        <begin position="265"/>
        <end position="277"/>
    </location>
</feature>
<feature type="compositionally biased region" description="Basic and acidic residues" evidence="2">
    <location>
        <begin position="115"/>
        <end position="136"/>
    </location>
</feature>
<feature type="compositionally biased region" description="Basic and acidic residues" evidence="2">
    <location>
        <begin position="199"/>
        <end position="214"/>
    </location>
</feature>
<dbReference type="Proteomes" id="UP000221165">
    <property type="component" value="Unassembled WGS sequence"/>
</dbReference>
<keyword evidence="5" id="KW-1185">Reference proteome</keyword>
<feature type="compositionally biased region" description="Low complexity" evidence="2">
    <location>
        <begin position="352"/>
        <end position="375"/>
    </location>
</feature>
<dbReference type="OrthoDB" id="5876363at2759"/>
<comment type="caution">
    <text evidence="4">The sequence shown here is derived from an EMBL/GenBank/DDBJ whole genome shotgun (WGS) entry which is preliminary data.</text>
</comment>
<name>A0A2C6L4A5_9APIC</name>
<feature type="region of interest" description="Disordered" evidence="2">
    <location>
        <begin position="612"/>
        <end position="644"/>
    </location>
</feature>
<feature type="domain" description="ELM2" evidence="3">
    <location>
        <begin position="470"/>
        <end position="587"/>
    </location>
</feature>
<dbReference type="Pfam" id="PF15863">
    <property type="entry name" value="EELM2"/>
    <property type="match status" value="1"/>
</dbReference>
<feature type="compositionally biased region" description="Basic and acidic residues" evidence="2">
    <location>
        <begin position="232"/>
        <end position="241"/>
    </location>
</feature>
<protein>
    <recommendedName>
        <fullName evidence="3">ELM2 domain-containing protein</fullName>
    </recommendedName>
</protein>
<dbReference type="AlphaFoldDB" id="A0A2C6L4A5"/>
<dbReference type="RefSeq" id="XP_067924090.1">
    <property type="nucleotide sequence ID" value="XM_068063937.1"/>
</dbReference>
<sequence>MISSLGPFHMPLSSSTESASRSVIAPPCFSFPIPSSSSHAGSSCLLADQPVSTSACFSDPTPMRTVVSTGASGSGPACDPHSKFGVYSSTRDVHGDAVFHPSSETFSMNGKRRRLEGSSNRRAESNGSTERAHSDRSIGNGDTASAADPSSRSGAHTPGVSAPEATGEAGFFVNSASGGIPEEAPRQVVEEGTSAQGRSMKEAKDGIVAREEQSVTKQAFPKIELSQGDAANEQRKRDRSVDAAPPREPGPNERCSLCGQPRLWGRREREGGDKDGACEAGAGVNNDDDDAWVCEACLKCAEADVKKEEELLRQRQDQAKPRHTAQERVKSEDKVRSEHERKKEQRSKGRNASSASAATPSRSPAAPANHSASSSQNRLPFASSAGTTTTSSAADFSQTEPESSSWGSASGGGKRGDVNGSTGVLPLERDGAPLGTGPPAPRASALPPGVAVASPPAAGKRTDEGTIRSTTVHVGPNHQVPALPAFFLDSSCWPRPPSDAVLDPSLTARLVYSPSALQRIRVRREQEGRKDRAIVSEADMTAFVKACSQNWKTRPGWQPFSPEFAYKILHYAGYDPVRALQLMNDPQFSFREVCDPPLRKYDNKWKPKDRRGLIAATPYPPPISARGSLARRHHHREVSGYSLR</sequence>